<evidence type="ECO:0000313" key="2">
    <source>
        <dbReference type="Proteomes" id="UP000032142"/>
    </source>
</evidence>
<protein>
    <submittedName>
        <fullName evidence="1">LINE-1 reverse transcriptase</fullName>
    </submittedName>
</protein>
<dbReference type="GO" id="GO:0003964">
    <property type="term" value="F:RNA-directed DNA polymerase activity"/>
    <property type="evidence" value="ECO:0007669"/>
    <property type="project" value="UniProtKB-KW"/>
</dbReference>
<keyword evidence="1" id="KW-0548">Nucleotidyltransferase</keyword>
<gene>
    <name evidence="1" type="ORF">F383_14272</name>
</gene>
<dbReference type="AlphaFoldDB" id="A0A0B0NDQ9"/>
<keyword evidence="1" id="KW-0808">Transferase</keyword>
<sequence length="96" mass="10920">MDLKNVKGEWTFDEKELRHGAIRFFENLYGEDPGSMRGLLTSLFPKLEDSEIQLLSKPVPNKEIKSTMFDMSPLKVSGSDRFHGLFFKVNGIVLGI</sequence>
<name>A0A0B0NDQ9_GOSAR</name>
<dbReference type="Proteomes" id="UP000032142">
    <property type="component" value="Unassembled WGS sequence"/>
</dbReference>
<accession>A0A0B0NDQ9</accession>
<keyword evidence="2" id="KW-1185">Reference proteome</keyword>
<dbReference type="EMBL" id="KN394585">
    <property type="protein sequence ID" value="KHG10782.1"/>
    <property type="molecule type" value="Genomic_DNA"/>
</dbReference>
<keyword evidence="1" id="KW-0695">RNA-directed DNA polymerase</keyword>
<reference evidence="2" key="1">
    <citation type="submission" date="2014-09" db="EMBL/GenBank/DDBJ databases">
        <authorList>
            <person name="Mudge J."/>
            <person name="Ramaraj T."/>
            <person name="Lindquist I.E."/>
            <person name="Bharti A.K."/>
            <person name="Sundararajan A."/>
            <person name="Cameron C.T."/>
            <person name="Woodward J.E."/>
            <person name="May G.D."/>
            <person name="Brubaker C."/>
            <person name="Broadhvest J."/>
            <person name="Wilkins T.A."/>
        </authorList>
    </citation>
    <scope>NUCLEOTIDE SEQUENCE</scope>
    <source>
        <strain evidence="2">cv. AKA8401</strain>
    </source>
</reference>
<evidence type="ECO:0000313" key="1">
    <source>
        <dbReference type="EMBL" id="KHG10782.1"/>
    </source>
</evidence>
<organism evidence="1 2">
    <name type="scientific">Gossypium arboreum</name>
    <name type="common">Tree cotton</name>
    <name type="synonym">Gossypium nanking</name>
    <dbReference type="NCBI Taxonomy" id="29729"/>
    <lineage>
        <taxon>Eukaryota</taxon>
        <taxon>Viridiplantae</taxon>
        <taxon>Streptophyta</taxon>
        <taxon>Embryophyta</taxon>
        <taxon>Tracheophyta</taxon>
        <taxon>Spermatophyta</taxon>
        <taxon>Magnoliopsida</taxon>
        <taxon>eudicotyledons</taxon>
        <taxon>Gunneridae</taxon>
        <taxon>Pentapetalae</taxon>
        <taxon>rosids</taxon>
        <taxon>malvids</taxon>
        <taxon>Malvales</taxon>
        <taxon>Malvaceae</taxon>
        <taxon>Malvoideae</taxon>
        <taxon>Gossypium</taxon>
    </lineage>
</organism>
<proteinExistence type="predicted"/>